<keyword evidence="6" id="KW-0539">Nucleus</keyword>
<dbReference type="InterPro" id="IPR050826">
    <property type="entry name" value="Krueppel_C2H2_ZnFinger"/>
</dbReference>
<feature type="domain" description="C2H2-type" evidence="8">
    <location>
        <begin position="87"/>
        <end position="114"/>
    </location>
</feature>
<feature type="domain" description="C2H2-type" evidence="8">
    <location>
        <begin position="379"/>
        <end position="406"/>
    </location>
</feature>
<dbReference type="EMBL" id="OE843260">
    <property type="protein sequence ID" value="CAD7602677.1"/>
    <property type="molecule type" value="Genomic_DNA"/>
</dbReference>
<evidence type="ECO:0000256" key="6">
    <source>
        <dbReference type="ARBA" id="ARBA00023242"/>
    </source>
</evidence>
<dbReference type="PROSITE" id="PS50157">
    <property type="entry name" value="ZINC_FINGER_C2H2_2"/>
    <property type="match status" value="7"/>
</dbReference>
<keyword evidence="4 7" id="KW-0863">Zinc-finger</keyword>
<feature type="domain" description="C2H2-type" evidence="8">
    <location>
        <begin position="463"/>
        <end position="490"/>
    </location>
</feature>
<evidence type="ECO:0000256" key="5">
    <source>
        <dbReference type="ARBA" id="ARBA00022833"/>
    </source>
</evidence>
<keyword evidence="2" id="KW-0479">Metal-binding</keyword>
<gene>
    <name evidence="9" type="ORF">TGEB3V08_LOCUS8438</name>
</gene>
<dbReference type="FunFam" id="3.30.160.60:FF:000100">
    <property type="entry name" value="Zinc finger 45-like"/>
    <property type="match status" value="1"/>
</dbReference>
<feature type="domain" description="C2H2-type" evidence="8">
    <location>
        <begin position="435"/>
        <end position="462"/>
    </location>
</feature>
<dbReference type="SMART" id="SM00355">
    <property type="entry name" value="ZnF_C2H2"/>
    <property type="match status" value="7"/>
</dbReference>
<dbReference type="Gene3D" id="3.30.160.60">
    <property type="entry name" value="Classic Zinc Finger"/>
    <property type="match status" value="7"/>
</dbReference>
<accession>A0A7R9PP47</accession>
<evidence type="ECO:0000256" key="7">
    <source>
        <dbReference type="PROSITE-ProRule" id="PRU00042"/>
    </source>
</evidence>
<proteinExistence type="predicted"/>
<dbReference type="GO" id="GO:0048598">
    <property type="term" value="P:embryonic morphogenesis"/>
    <property type="evidence" value="ECO:0007669"/>
    <property type="project" value="UniProtKB-ARBA"/>
</dbReference>
<comment type="subcellular location">
    <subcellularLocation>
        <location evidence="1">Nucleus</location>
    </subcellularLocation>
</comment>
<dbReference type="Pfam" id="PF00096">
    <property type="entry name" value="zf-C2H2"/>
    <property type="match status" value="5"/>
</dbReference>
<evidence type="ECO:0000256" key="2">
    <source>
        <dbReference type="ARBA" id="ARBA00022723"/>
    </source>
</evidence>
<protein>
    <recommendedName>
        <fullName evidence="8">C2H2-type domain-containing protein</fullName>
    </recommendedName>
</protein>
<dbReference type="SUPFAM" id="SSF57667">
    <property type="entry name" value="beta-beta-alpha zinc fingers"/>
    <property type="match status" value="4"/>
</dbReference>
<keyword evidence="3" id="KW-0677">Repeat</keyword>
<evidence type="ECO:0000256" key="1">
    <source>
        <dbReference type="ARBA" id="ARBA00004123"/>
    </source>
</evidence>
<evidence type="ECO:0000313" key="9">
    <source>
        <dbReference type="EMBL" id="CAD7602677.1"/>
    </source>
</evidence>
<dbReference type="AlphaFoldDB" id="A0A7R9PP47"/>
<dbReference type="FunFam" id="3.30.160.60:FF:000624">
    <property type="entry name" value="zinc finger protein 697"/>
    <property type="match status" value="1"/>
</dbReference>
<dbReference type="GO" id="GO:0008270">
    <property type="term" value="F:zinc ion binding"/>
    <property type="evidence" value="ECO:0007669"/>
    <property type="project" value="UniProtKB-KW"/>
</dbReference>
<name>A0A7R9PP47_TIMGE</name>
<feature type="domain" description="C2H2-type" evidence="8">
    <location>
        <begin position="351"/>
        <end position="378"/>
    </location>
</feature>
<evidence type="ECO:0000259" key="8">
    <source>
        <dbReference type="PROSITE" id="PS50157"/>
    </source>
</evidence>
<dbReference type="FunFam" id="3.30.160.60:FF:000340">
    <property type="entry name" value="zinc finger protein 473 isoform X1"/>
    <property type="match status" value="1"/>
</dbReference>
<dbReference type="FunFam" id="3.30.160.60:FF:001182">
    <property type="entry name" value="Zinc finger, C2H2 type"/>
    <property type="match status" value="1"/>
</dbReference>
<dbReference type="GO" id="GO:0005634">
    <property type="term" value="C:nucleus"/>
    <property type="evidence" value="ECO:0007669"/>
    <property type="project" value="UniProtKB-SubCell"/>
</dbReference>
<feature type="domain" description="C2H2-type" evidence="8">
    <location>
        <begin position="323"/>
        <end position="350"/>
    </location>
</feature>
<dbReference type="PANTHER" id="PTHR24377">
    <property type="entry name" value="IP01015P-RELATED"/>
    <property type="match status" value="1"/>
</dbReference>
<evidence type="ECO:0000256" key="4">
    <source>
        <dbReference type="ARBA" id="ARBA00022771"/>
    </source>
</evidence>
<sequence length="728" mass="84171">MSQAAVPCRGLAENWRPPAVVWVFCAGKRWEAHRLQSLHLLNRKKGRLQDTMLPRNLHLCNILLIHFLDDLDKKNRHRQFHYGQRKYKCDVYGAVLKGKGNFNRHLLIHSGQKKYRCDMLGKEPFTKWAKETTRQNIRIYGPCRVGRSAPQLEYPTGVQRKLKANVDSLELTATELLSIDLLTLGSAESLARGRGQSFPTRRSFRWDIGFGGGVGTVVPETELTPSTLDLPSQVTDVSLPCKYLNLEKCLIHKEEKRNCKLMGQKETIFLNDSALGENSTRSCQEIIEKKHVNLFKKFCDFKDSTTEHNNTKQNLISTLQRKYMCNVCNKDFKEKGSLNKHLLVHSKQRKYKCEVCNKIFKWTSHLKRHLLIHSEQRNYKCDVCNKSFKLKGSLNSHLLGHSEQRNYKCNVCDKSFKRKNTLNSHLLIHSEQRKYKCDICYKSFNVKSILNFHLLGHSEQRNYKCDVCNKSFKRTSDLNSHLRIHSNKESITQKGGEALLAPLRPLALILFHSKSVIWHEVVEHLQLFSVVYILRMIAPKWKDERDFKRRRDGTIFCIELDQFVYLDLENLDAKKTSLLLPVVQIFSNALRDGSEGAIIKWLKDRHVTTPSHSDWLLNFPPTFTLALSPPLGPRGEGRVWQSDKYVLGPRIEPRTPSTDVLHLTTRLPEESKAYVSYWTATHLLGREEKKEEEINIPPLLCACALLVYYWAVCKNDARVRSVSSLPLD</sequence>
<dbReference type="InterPro" id="IPR013087">
    <property type="entry name" value="Znf_C2H2_type"/>
</dbReference>
<dbReference type="PROSITE" id="PS00028">
    <property type="entry name" value="ZINC_FINGER_C2H2_1"/>
    <property type="match status" value="6"/>
</dbReference>
<dbReference type="InterPro" id="IPR036236">
    <property type="entry name" value="Znf_C2H2_sf"/>
</dbReference>
<keyword evidence="5" id="KW-0862">Zinc</keyword>
<evidence type="ECO:0000256" key="3">
    <source>
        <dbReference type="ARBA" id="ARBA00022737"/>
    </source>
</evidence>
<organism evidence="9">
    <name type="scientific">Timema genevievae</name>
    <name type="common">Walking stick</name>
    <dbReference type="NCBI Taxonomy" id="629358"/>
    <lineage>
        <taxon>Eukaryota</taxon>
        <taxon>Metazoa</taxon>
        <taxon>Ecdysozoa</taxon>
        <taxon>Arthropoda</taxon>
        <taxon>Hexapoda</taxon>
        <taxon>Insecta</taxon>
        <taxon>Pterygota</taxon>
        <taxon>Neoptera</taxon>
        <taxon>Polyneoptera</taxon>
        <taxon>Phasmatodea</taxon>
        <taxon>Timematodea</taxon>
        <taxon>Timematoidea</taxon>
        <taxon>Timematidae</taxon>
        <taxon>Timema</taxon>
    </lineage>
</organism>
<feature type="domain" description="C2H2-type" evidence="8">
    <location>
        <begin position="407"/>
        <end position="434"/>
    </location>
</feature>
<reference evidence="9" key="1">
    <citation type="submission" date="2020-11" db="EMBL/GenBank/DDBJ databases">
        <authorList>
            <person name="Tran Van P."/>
        </authorList>
    </citation>
    <scope>NUCLEOTIDE SEQUENCE</scope>
</reference>